<keyword evidence="10" id="KW-0670">Pyruvate</keyword>
<keyword evidence="1" id="KW-0813">Transport</keyword>
<feature type="domain" description="DUF6537" evidence="9">
    <location>
        <begin position="931"/>
        <end position="1127"/>
    </location>
</feature>
<dbReference type="Proteomes" id="UP000445000">
    <property type="component" value="Unassembled WGS sequence"/>
</dbReference>
<dbReference type="Gene3D" id="3.40.50.970">
    <property type="match status" value="2"/>
</dbReference>
<dbReference type="GO" id="GO:0016625">
    <property type="term" value="F:oxidoreductase activity, acting on the aldehyde or oxo group of donors, iron-sulfur protein as acceptor"/>
    <property type="evidence" value="ECO:0007669"/>
    <property type="project" value="UniProtKB-ARBA"/>
</dbReference>
<name>A0A829YQA9_9GAMM</name>
<evidence type="ECO:0000259" key="7">
    <source>
        <dbReference type="Pfam" id="PF01558"/>
    </source>
</evidence>
<dbReference type="EMBL" id="BLJN01000009">
    <property type="protein sequence ID" value="GFE84646.1"/>
    <property type="molecule type" value="Genomic_DNA"/>
</dbReference>
<feature type="domain" description="Thiamine pyrophosphate enzyme TPP-binding" evidence="8">
    <location>
        <begin position="447"/>
        <end position="535"/>
    </location>
</feature>
<dbReference type="NCBIfam" id="NF009588">
    <property type="entry name" value="PRK13029.1"/>
    <property type="match status" value="1"/>
</dbReference>
<keyword evidence="4" id="KW-0560">Oxidoreductase</keyword>
<dbReference type="PANTHER" id="PTHR48084:SF3">
    <property type="entry name" value="SUBUNIT OF PYRUVATE:FLAVODOXIN OXIDOREDUCTASE"/>
    <property type="match status" value="1"/>
</dbReference>
<dbReference type="SUPFAM" id="SSF53323">
    <property type="entry name" value="Pyruvate-ferredoxin oxidoreductase, PFOR, domain III"/>
    <property type="match status" value="1"/>
</dbReference>
<dbReference type="GO" id="GO:0030976">
    <property type="term" value="F:thiamine pyrophosphate binding"/>
    <property type="evidence" value="ECO:0007669"/>
    <property type="project" value="InterPro"/>
</dbReference>
<dbReference type="NCBIfam" id="NF009589">
    <property type="entry name" value="PRK13030.1"/>
    <property type="match status" value="1"/>
</dbReference>
<dbReference type="InterPro" id="IPR011766">
    <property type="entry name" value="TPP_enzyme_TPP-bd"/>
</dbReference>
<comment type="caution">
    <text evidence="10">The sequence shown here is derived from an EMBL/GenBank/DDBJ whole genome shotgun (WGS) entry which is preliminary data.</text>
</comment>
<evidence type="ECO:0000259" key="9">
    <source>
        <dbReference type="Pfam" id="PF20169"/>
    </source>
</evidence>
<dbReference type="Pfam" id="PF01558">
    <property type="entry name" value="POR"/>
    <property type="match status" value="1"/>
</dbReference>
<dbReference type="InterPro" id="IPR002869">
    <property type="entry name" value="Pyrv_flavodox_OxRed_cen"/>
</dbReference>
<evidence type="ECO:0000256" key="2">
    <source>
        <dbReference type="ARBA" id="ARBA00022485"/>
    </source>
</evidence>
<dbReference type="InterPro" id="IPR009014">
    <property type="entry name" value="Transketo_C/PFOR_II"/>
</dbReference>
<dbReference type="InterPro" id="IPR051457">
    <property type="entry name" value="2-oxoacid:Fd_oxidoreductase"/>
</dbReference>
<dbReference type="GO" id="GO:0051539">
    <property type="term" value="F:4 iron, 4 sulfur cluster binding"/>
    <property type="evidence" value="ECO:0007669"/>
    <property type="project" value="UniProtKB-KW"/>
</dbReference>
<dbReference type="RefSeq" id="WP_161816229.1">
    <property type="nucleotide sequence ID" value="NZ_BLJN01000009.1"/>
</dbReference>
<keyword evidence="6" id="KW-0411">Iron-sulfur</keyword>
<dbReference type="PANTHER" id="PTHR48084">
    <property type="entry name" value="2-OXOGLUTARATE OXIDOREDUCTASE SUBUNIT KORB-RELATED"/>
    <property type="match status" value="1"/>
</dbReference>
<keyword evidence="2" id="KW-0004">4Fe-4S</keyword>
<dbReference type="AlphaFoldDB" id="A0A829YQA9"/>
<accession>A0A829YQA9</accession>
<keyword evidence="11" id="KW-1185">Reference proteome</keyword>
<evidence type="ECO:0000256" key="5">
    <source>
        <dbReference type="ARBA" id="ARBA00023004"/>
    </source>
</evidence>
<sequence length="1154" mass="124320">MLRQVTLQDKFECEQGSVYLNGPQAIVRILIDQKRRDQAAGLNTAGFISGYRGSPLGQVDSALWQARATLVAHDVHFEPGVNEELAATAVLGTQQIDFFGRARCDGVFSAWYGKGPGVDRAGDALKHGNLAGAARKGGVLVFAGDDHTGKSSTTCHQSEQALVAAFIPVLYPANVAEYLSFGRWGFELSRATGLWVGFKCINETADAAATVPLLDARLPFAAETTQGLNIVRGDSRWDQERRTVEQRLPAAQAFARANGIDRTICPPSRAGLGIITAGKAYLDVMEALKTLGLRADEASAAGIGVLKLGMTWPIEPSIVEEFCSGLREVLIVEDKRAFIEPQVKDILFHLPADRRPAVTGKFDPQGRKLLPAIHELTPRDVLDALVARLQASGMFRDEFRARLVNLRVGEPVVSRAITNLMRTPYFCSGCPHNSSTKTPQGSVALSGIGCHVMAAFMPHRQHLLPVQMGGEGANWVGAARFSETRHVFQNLGDGTFYHSGLLAIRQAVSAGVNVTYKLLYNDAVAMTGGQPVEGGLSVSQIIAELLAEGVKRVAVVADDVQRYDSSNALPNGMTARSRQEMMRVQDELANTRGVTVLIYDQVCAAEKRRRRKRGRMAEPPRRAFINARVCEGCGDCSAQSNCVSVMPLETEFGAKRVIDQSSCNKDFSCVEGFCPSFVTVHGGSVRVRSGTSAKDWNVPSLPEPRAYVSSGPCSILVTGIGGTGVITIGAVIAMAAHLEGKAASVLDMTGLSQKNGAVFSHIKVAAGSEEIHAARVGERSCDVLLACDMVAAGGAEAQATIAPGITRGVVNTAMTPTAAFTFMPDLAFPGESLNRDLKARLNDGSLHIDATRIAEKMLGDSIAANMVVVGAAVQAGMLPVSLQALEQAIRLNDVGVEMNLDALAIGRWLATDARAVLDLVRAERAPKSESLDELIARRSKLLTLYQDGRYAAKFTDLVGRVRSAEEACVPGGESLTRAVIASLFKLMAYKDEYEVARLYCDGEFAARLREQFEGDFRLSFHLAPPGLARRDRHSGKPRKITFGPWVMHAFKLLAALRKVRGTRFDVFGYSHERRMERALIDEYRTVVEELLQGLSADRHSLALQIAAYPQAVRGYGHVKAEASSKAVAAKDALLTSWRSAVSHTTSAPTALTAA</sequence>
<feature type="domain" description="Pyruvate/ketoisovalerate oxidoreductase catalytic" evidence="7">
    <location>
        <begin position="721"/>
        <end position="906"/>
    </location>
</feature>
<evidence type="ECO:0000313" key="11">
    <source>
        <dbReference type="Proteomes" id="UP000445000"/>
    </source>
</evidence>
<dbReference type="Gene3D" id="3.40.920.10">
    <property type="entry name" value="Pyruvate-ferredoxin oxidoreductase, PFOR, domain III"/>
    <property type="match status" value="1"/>
</dbReference>
<dbReference type="GO" id="GO:0045333">
    <property type="term" value="P:cellular respiration"/>
    <property type="evidence" value="ECO:0007669"/>
    <property type="project" value="UniProtKB-ARBA"/>
</dbReference>
<dbReference type="SUPFAM" id="SSF52518">
    <property type="entry name" value="Thiamin diphosphate-binding fold (THDP-binding)"/>
    <property type="match status" value="2"/>
</dbReference>
<evidence type="ECO:0000256" key="4">
    <source>
        <dbReference type="ARBA" id="ARBA00023002"/>
    </source>
</evidence>
<evidence type="ECO:0000259" key="8">
    <source>
        <dbReference type="Pfam" id="PF02775"/>
    </source>
</evidence>
<evidence type="ECO:0000313" key="10">
    <source>
        <dbReference type="EMBL" id="GFE84646.1"/>
    </source>
</evidence>
<dbReference type="InterPro" id="IPR002880">
    <property type="entry name" value="Pyrv_Fd/Flavodoxin_OxRdtase_N"/>
</dbReference>
<protein>
    <submittedName>
        <fullName evidence="10">Indolepyruvate ferredoxin oxidoreductase</fullName>
    </submittedName>
</protein>
<dbReference type="CDD" id="cd07034">
    <property type="entry name" value="TPP_PYR_PFOR_IOR-alpha_like"/>
    <property type="match status" value="1"/>
</dbReference>
<dbReference type="Pfam" id="PF02775">
    <property type="entry name" value="TPP_enzyme_C"/>
    <property type="match status" value="1"/>
</dbReference>
<keyword evidence="5" id="KW-0408">Iron</keyword>
<reference evidence="11" key="1">
    <citation type="submission" date="2020-01" db="EMBL/GenBank/DDBJ databases">
        <title>'Steroidobacter agaridevorans' sp. nov., agar-degrading bacteria isolated from rhizosphere soils.</title>
        <authorList>
            <person name="Ikenaga M."/>
            <person name="Kataoka M."/>
            <person name="Murouchi A."/>
            <person name="Katsuragi S."/>
            <person name="Sakai M."/>
        </authorList>
    </citation>
    <scope>NUCLEOTIDE SEQUENCE [LARGE SCALE GENOMIC DNA]</scope>
    <source>
        <strain evidence="11">YU21-B</strain>
    </source>
</reference>
<organism evidence="10 11">
    <name type="scientific">Steroidobacter agaridevorans</name>
    <dbReference type="NCBI Taxonomy" id="2695856"/>
    <lineage>
        <taxon>Bacteria</taxon>
        <taxon>Pseudomonadati</taxon>
        <taxon>Pseudomonadota</taxon>
        <taxon>Gammaproteobacteria</taxon>
        <taxon>Steroidobacterales</taxon>
        <taxon>Steroidobacteraceae</taxon>
        <taxon>Steroidobacter</taxon>
    </lineage>
</organism>
<dbReference type="GO" id="GO:0044281">
    <property type="term" value="P:small molecule metabolic process"/>
    <property type="evidence" value="ECO:0007669"/>
    <property type="project" value="UniProtKB-ARBA"/>
</dbReference>
<keyword evidence="2" id="KW-0479">Metal-binding</keyword>
<evidence type="ECO:0000256" key="1">
    <source>
        <dbReference type="ARBA" id="ARBA00022448"/>
    </source>
</evidence>
<dbReference type="Pfam" id="PF20169">
    <property type="entry name" value="DUF6537"/>
    <property type="match status" value="1"/>
</dbReference>
<dbReference type="InterPro" id="IPR046667">
    <property type="entry name" value="DUF6537"/>
</dbReference>
<dbReference type="InterPro" id="IPR029061">
    <property type="entry name" value="THDP-binding"/>
</dbReference>
<proteinExistence type="predicted"/>
<keyword evidence="3" id="KW-0249">Electron transport</keyword>
<evidence type="ECO:0000256" key="3">
    <source>
        <dbReference type="ARBA" id="ARBA00022982"/>
    </source>
</evidence>
<evidence type="ECO:0000256" key="6">
    <source>
        <dbReference type="ARBA" id="ARBA00023014"/>
    </source>
</evidence>
<dbReference type="SUPFAM" id="SSF52922">
    <property type="entry name" value="TK C-terminal domain-like"/>
    <property type="match status" value="1"/>
</dbReference>
<gene>
    <name evidence="10" type="ORF">GCM10011487_66460</name>
</gene>
<dbReference type="InterPro" id="IPR019752">
    <property type="entry name" value="Pyrv/ketoisovalerate_OxRed_cat"/>
</dbReference>